<gene>
    <name evidence="2" type="ORF">SCHPADRAFT_936353</name>
</gene>
<feature type="compositionally biased region" description="Low complexity" evidence="1">
    <location>
        <begin position="249"/>
        <end position="275"/>
    </location>
</feature>
<evidence type="ECO:0000313" key="3">
    <source>
        <dbReference type="Proteomes" id="UP000053477"/>
    </source>
</evidence>
<feature type="compositionally biased region" description="Low complexity" evidence="1">
    <location>
        <begin position="183"/>
        <end position="207"/>
    </location>
</feature>
<sequence>MTVKKKPQQRRKNSPGDLDGSIDRSSFSSTPSNDHEASNTNINGAAFEANGDINSHQNASPQLSEQNLEKATMGDIDRRGSTPQLHVPVPLPSRRHSTGDVVNSQLEQQCGGSAPPGEGGALGLTQVPQLGGSSSARASAEFVFPQSAPHMFAQYPPPPPSTAQVLSNGGSPYGPSRPSTAGSISLSHSLARRASSSRPSTAGSLPSTHFVHRPPSSGSGSASGDAYPAGMMFAMNGQHHRQRGSLDMSHSSAPASVASFSPSSRPSTAGSAASSPFMRNVMHLAAEGPNGERWMPPNPSPLMHSVALSQQQYAEGVYAASMHSTPQHSRPHTPWN</sequence>
<reference evidence="2 3" key="1">
    <citation type="submission" date="2015-04" db="EMBL/GenBank/DDBJ databases">
        <title>Complete genome sequence of Schizopora paradoxa KUC8140, a cosmopolitan wood degrader in East Asia.</title>
        <authorList>
            <consortium name="DOE Joint Genome Institute"/>
            <person name="Min B."/>
            <person name="Park H."/>
            <person name="Jang Y."/>
            <person name="Kim J.-J."/>
            <person name="Kim K.H."/>
            <person name="Pangilinan J."/>
            <person name="Lipzen A."/>
            <person name="Riley R."/>
            <person name="Grigoriev I.V."/>
            <person name="Spatafora J.W."/>
            <person name="Choi I.-G."/>
        </authorList>
    </citation>
    <scope>NUCLEOTIDE SEQUENCE [LARGE SCALE GENOMIC DNA]</scope>
    <source>
        <strain evidence="2 3">KUC8140</strain>
    </source>
</reference>
<evidence type="ECO:0000313" key="2">
    <source>
        <dbReference type="EMBL" id="KLO18282.1"/>
    </source>
</evidence>
<keyword evidence="3" id="KW-1185">Reference proteome</keyword>
<feature type="compositionally biased region" description="Polar residues" evidence="1">
    <location>
        <begin position="23"/>
        <end position="43"/>
    </location>
</feature>
<protein>
    <submittedName>
        <fullName evidence="2">Uncharacterized protein</fullName>
    </submittedName>
</protein>
<feature type="compositionally biased region" description="Low complexity" evidence="1">
    <location>
        <begin position="214"/>
        <end position="224"/>
    </location>
</feature>
<feature type="compositionally biased region" description="Polar residues" evidence="1">
    <location>
        <begin position="100"/>
        <end position="111"/>
    </location>
</feature>
<evidence type="ECO:0000256" key="1">
    <source>
        <dbReference type="SAM" id="MobiDB-lite"/>
    </source>
</evidence>
<organism evidence="2 3">
    <name type="scientific">Schizopora paradoxa</name>
    <dbReference type="NCBI Taxonomy" id="27342"/>
    <lineage>
        <taxon>Eukaryota</taxon>
        <taxon>Fungi</taxon>
        <taxon>Dikarya</taxon>
        <taxon>Basidiomycota</taxon>
        <taxon>Agaricomycotina</taxon>
        <taxon>Agaricomycetes</taxon>
        <taxon>Hymenochaetales</taxon>
        <taxon>Schizoporaceae</taxon>
        <taxon>Schizopora</taxon>
    </lineage>
</organism>
<feature type="region of interest" description="Disordered" evidence="1">
    <location>
        <begin position="1"/>
        <end position="224"/>
    </location>
</feature>
<dbReference type="EMBL" id="KQ085896">
    <property type="protein sequence ID" value="KLO18282.1"/>
    <property type="molecule type" value="Genomic_DNA"/>
</dbReference>
<accession>A0A0H2S2Z2</accession>
<dbReference type="Proteomes" id="UP000053477">
    <property type="component" value="Unassembled WGS sequence"/>
</dbReference>
<dbReference type="AlphaFoldDB" id="A0A0H2S2Z2"/>
<feature type="compositionally biased region" description="Polar residues" evidence="1">
    <location>
        <begin position="52"/>
        <end position="66"/>
    </location>
</feature>
<proteinExistence type="predicted"/>
<feature type="compositionally biased region" description="Polar residues" evidence="1">
    <location>
        <begin position="126"/>
        <end position="137"/>
    </location>
</feature>
<dbReference type="InParanoid" id="A0A0H2S2Z2"/>
<feature type="region of interest" description="Disordered" evidence="1">
    <location>
        <begin position="239"/>
        <end position="275"/>
    </location>
</feature>
<feature type="compositionally biased region" description="Basic residues" evidence="1">
    <location>
        <begin position="1"/>
        <end position="13"/>
    </location>
</feature>
<name>A0A0H2S2Z2_9AGAM</name>